<dbReference type="AlphaFoldDB" id="A0A0F9KFQ5"/>
<sequence>MSLHGVLAAIEATRIKRPYIRRKPRKPSPTREHVKRLVATNKMESNTCIAKIVGVTPERVRQILANEGLVVSARLQRLEWPCPRCGNPVRCTQATLYRRGVLCGRCSAGRHRGQFRTYRQCSVPVCDRLHQVKGYCGAHYARVLKGQPLDTPIAVYAHAQQGCQVLHCKETKHYARGYCRNHYAEWLRRRSLSGDLPIGAFDEHA</sequence>
<proteinExistence type="predicted"/>
<organism evidence="1">
    <name type="scientific">marine sediment metagenome</name>
    <dbReference type="NCBI Taxonomy" id="412755"/>
    <lineage>
        <taxon>unclassified sequences</taxon>
        <taxon>metagenomes</taxon>
        <taxon>ecological metagenomes</taxon>
    </lineage>
</organism>
<reference evidence="1" key="1">
    <citation type="journal article" date="2015" name="Nature">
        <title>Complex archaea that bridge the gap between prokaryotes and eukaryotes.</title>
        <authorList>
            <person name="Spang A."/>
            <person name="Saw J.H."/>
            <person name="Jorgensen S.L."/>
            <person name="Zaremba-Niedzwiedzka K."/>
            <person name="Martijn J."/>
            <person name="Lind A.E."/>
            <person name="van Eijk R."/>
            <person name="Schleper C."/>
            <person name="Guy L."/>
            <person name="Ettema T.J."/>
        </authorList>
    </citation>
    <scope>NUCLEOTIDE SEQUENCE</scope>
</reference>
<accession>A0A0F9KFQ5</accession>
<dbReference type="EMBL" id="LAZR01015224">
    <property type="protein sequence ID" value="KKM14115.1"/>
    <property type="molecule type" value="Genomic_DNA"/>
</dbReference>
<comment type="caution">
    <text evidence="1">The sequence shown here is derived from an EMBL/GenBank/DDBJ whole genome shotgun (WGS) entry which is preliminary data.</text>
</comment>
<protein>
    <submittedName>
        <fullName evidence="1">Uncharacterized protein</fullName>
    </submittedName>
</protein>
<evidence type="ECO:0000313" key="1">
    <source>
        <dbReference type="EMBL" id="KKM14115.1"/>
    </source>
</evidence>
<name>A0A0F9KFQ5_9ZZZZ</name>
<gene>
    <name evidence="1" type="ORF">LCGC14_1709340</name>
</gene>